<dbReference type="Pfam" id="PF11877">
    <property type="entry name" value="DUF3397"/>
    <property type="match status" value="1"/>
</dbReference>
<keyword evidence="1" id="KW-0812">Transmembrane</keyword>
<gene>
    <name evidence="2" type="ORF">FC62_GL000326</name>
</gene>
<keyword evidence="1" id="KW-1133">Transmembrane helix</keyword>
<dbReference type="Proteomes" id="UP000050909">
    <property type="component" value="Unassembled WGS sequence"/>
</dbReference>
<keyword evidence="1" id="KW-0472">Membrane</keyword>
<protein>
    <recommendedName>
        <fullName evidence="4">DUF3397 domain-containing protein</fullName>
    </recommendedName>
</protein>
<feature type="transmembrane region" description="Helical" evidence="1">
    <location>
        <begin position="88"/>
        <end position="110"/>
    </location>
</feature>
<evidence type="ECO:0000313" key="2">
    <source>
        <dbReference type="EMBL" id="KRK38639.1"/>
    </source>
</evidence>
<dbReference type="RefSeq" id="WP_056946058.1">
    <property type="nucleotide sequence ID" value="NZ_AZCV01000001.1"/>
</dbReference>
<reference evidence="2 3" key="1">
    <citation type="journal article" date="2015" name="Genome Announc.">
        <title>Expanding the biotechnology potential of lactobacilli through comparative genomics of 213 strains and associated genera.</title>
        <authorList>
            <person name="Sun Z."/>
            <person name="Harris H.M."/>
            <person name="McCann A."/>
            <person name="Guo C."/>
            <person name="Argimon S."/>
            <person name="Zhang W."/>
            <person name="Yang X."/>
            <person name="Jeffery I.B."/>
            <person name="Cooney J.C."/>
            <person name="Kagawa T.F."/>
            <person name="Liu W."/>
            <person name="Song Y."/>
            <person name="Salvetti E."/>
            <person name="Wrobel A."/>
            <person name="Rasinkangas P."/>
            <person name="Parkhill J."/>
            <person name="Rea M.C."/>
            <person name="O'Sullivan O."/>
            <person name="Ritari J."/>
            <person name="Douillard F.P."/>
            <person name="Paul Ross R."/>
            <person name="Yang R."/>
            <person name="Briner A.E."/>
            <person name="Felis G.E."/>
            <person name="de Vos W.M."/>
            <person name="Barrangou R."/>
            <person name="Klaenhammer T.R."/>
            <person name="Caufield P.W."/>
            <person name="Cui Y."/>
            <person name="Zhang H."/>
            <person name="O'Toole P.W."/>
        </authorList>
    </citation>
    <scope>NUCLEOTIDE SEQUENCE [LARGE SCALE GENOMIC DNA]</scope>
    <source>
        <strain evidence="2 3">DSM 20534</strain>
    </source>
</reference>
<evidence type="ECO:0008006" key="4">
    <source>
        <dbReference type="Google" id="ProtNLM"/>
    </source>
</evidence>
<feature type="transmembrane region" description="Helical" evidence="1">
    <location>
        <begin position="55"/>
        <end position="76"/>
    </location>
</feature>
<dbReference type="InterPro" id="IPR024515">
    <property type="entry name" value="DUF3397"/>
</dbReference>
<organism evidence="2 3">
    <name type="scientific">Amylolactobacillus amylotrophicus DSM 20534</name>
    <dbReference type="NCBI Taxonomy" id="1423722"/>
    <lineage>
        <taxon>Bacteria</taxon>
        <taxon>Bacillati</taxon>
        <taxon>Bacillota</taxon>
        <taxon>Bacilli</taxon>
        <taxon>Lactobacillales</taxon>
        <taxon>Lactobacillaceae</taxon>
        <taxon>Amylolactobacillus</taxon>
    </lineage>
</organism>
<accession>A0A0R1GX44</accession>
<evidence type="ECO:0000313" key="3">
    <source>
        <dbReference type="Proteomes" id="UP000050909"/>
    </source>
</evidence>
<dbReference type="PATRIC" id="fig|1423722.3.peg.331"/>
<comment type="caution">
    <text evidence="2">The sequence shown here is derived from an EMBL/GenBank/DDBJ whole genome shotgun (WGS) entry which is preliminary data.</text>
</comment>
<feature type="transmembrane region" description="Helical" evidence="1">
    <location>
        <begin position="6"/>
        <end position="24"/>
    </location>
</feature>
<name>A0A0R1GX44_9LACO</name>
<dbReference type="AlphaFoldDB" id="A0A0R1GX44"/>
<evidence type="ECO:0000256" key="1">
    <source>
        <dbReference type="SAM" id="Phobius"/>
    </source>
</evidence>
<sequence>MNLFLILLIPLVGIILAGIIMQFTGRTVLKGYDILPLFFLATIEMITNVKEWPTYLPYGFLYFFLFVIGFSVYTTVHDKNISLKKTLISLWRYLIICSFFWLLGLIILLFI</sequence>
<proteinExistence type="predicted"/>
<dbReference type="EMBL" id="AZCV01000001">
    <property type="protein sequence ID" value="KRK38639.1"/>
    <property type="molecule type" value="Genomic_DNA"/>
</dbReference>
<keyword evidence="3" id="KW-1185">Reference proteome</keyword>